<evidence type="ECO:0000256" key="1">
    <source>
        <dbReference type="SAM" id="MobiDB-lite"/>
    </source>
</evidence>
<reference evidence="3" key="1">
    <citation type="submission" date="2003-08" db="EMBL/GenBank/DDBJ databases">
        <authorList>
            <person name="Birren B."/>
            <person name="Nusbaum C."/>
            <person name="Abebe A."/>
            <person name="Abouelleil A."/>
            <person name="Adekoya E."/>
            <person name="Ait-zahra M."/>
            <person name="Allen N."/>
            <person name="Allen T."/>
            <person name="An P."/>
            <person name="Anderson M."/>
            <person name="Anderson S."/>
            <person name="Arachchi H."/>
            <person name="Armbruster J."/>
            <person name="Bachantsang P."/>
            <person name="Baldwin J."/>
            <person name="Barry A."/>
            <person name="Bayul T."/>
            <person name="Blitshsteyn B."/>
            <person name="Bloom T."/>
            <person name="Blye J."/>
            <person name="Boguslavskiy L."/>
            <person name="Borowsky M."/>
            <person name="Boukhgalter B."/>
            <person name="Brunache A."/>
            <person name="Butler J."/>
            <person name="Calixte N."/>
            <person name="Calvo S."/>
            <person name="Camarata J."/>
            <person name="Campo K."/>
            <person name="Chang J."/>
            <person name="Cheshatsang Y."/>
            <person name="Citroen M."/>
            <person name="Collymore A."/>
            <person name="Considine T."/>
            <person name="Cook A."/>
            <person name="Cooke P."/>
            <person name="Corum B."/>
            <person name="Cuomo C."/>
            <person name="David R."/>
            <person name="Dawoe T."/>
            <person name="Degray S."/>
            <person name="Dodge S."/>
            <person name="Dooley K."/>
            <person name="Dorje P."/>
            <person name="Dorjee K."/>
            <person name="Dorris L."/>
            <person name="Duffey N."/>
            <person name="Dupes A."/>
            <person name="Elkins T."/>
            <person name="Engels R."/>
            <person name="Erickson J."/>
            <person name="Farina A."/>
            <person name="Faro S."/>
            <person name="Ferreira P."/>
            <person name="Fischer H."/>
            <person name="Fitzgerald M."/>
            <person name="Foley K."/>
            <person name="Gage D."/>
            <person name="Galagan J."/>
            <person name="Gearin G."/>
            <person name="Gnerre S."/>
            <person name="Gnirke A."/>
            <person name="Goyette A."/>
            <person name="Graham J."/>
            <person name="Grandbois E."/>
            <person name="Gyaltsen K."/>
            <person name="Hafez N."/>
            <person name="Hagopian D."/>
            <person name="Hagos B."/>
            <person name="Hall J."/>
            <person name="Hatcher B."/>
            <person name="Heller A."/>
            <person name="Higgins H."/>
            <person name="Honan T."/>
            <person name="Horn A."/>
            <person name="Houde N."/>
            <person name="Hughes L."/>
            <person name="Hulme W."/>
            <person name="Husby E."/>
            <person name="Iliev I."/>
            <person name="Jaffe D."/>
            <person name="Jones C."/>
            <person name="Kamal M."/>
            <person name="Kamat A."/>
            <person name="Kamvysselis M."/>
            <person name="Karlsson E."/>
            <person name="Kells C."/>
            <person name="Kieu A."/>
            <person name="Kisner P."/>
            <person name="Kodira C."/>
            <person name="Kulbokas E."/>
            <person name="Labutti K."/>
            <person name="Lama D."/>
            <person name="Landers T."/>
            <person name="Leger J."/>
            <person name="Levine S."/>
            <person name="Lewis D."/>
            <person name="Lewis T."/>
            <person name="Lindblad-toh K."/>
            <person name="Liu X."/>
            <person name="Lokyitsang T."/>
            <person name="Lokyitsang Y."/>
            <person name="Lucien O."/>
            <person name="Lui A."/>
            <person name="Ma L.J."/>
            <person name="Mabbitt R."/>
            <person name="Macdonald J."/>
            <person name="Maclean C."/>
            <person name="Major J."/>
            <person name="Manning J."/>
            <person name="Marabella R."/>
            <person name="Maru K."/>
            <person name="Matthews C."/>
            <person name="Mauceli E."/>
            <person name="Mccarthy M."/>
            <person name="Mcdonough S."/>
            <person name="Mcghee T."/>
            <person name="Meldrim J."/>
            <person name="Meneus L."/>
            <person name="Mesirov J."/>
            <person name="Mihalev A."/>
            <person name="Mihova T."/>
            <person name="Mikkelsen T."/>
            <person name="Mlenga V."/>
            <person name="Moru K."/>
            <person name="Mozes J."/>
            <person name="Mulrain L."/>
            <person name="Munson G."/>
            <person name="Naylor J."/>
            <person name="Newes C."/>
            <person name="Nguyen C."/>
            <person name="Nguyen N."/>
            <person name="Nguyen T."/>
            <person name="Nicol R."/>
            <person name="Nielsen C."/>
            <person name="Nizzari M."/>
            <person name="Norbu C."/>
            <person name="Norbu N."/>
            <person name="O'donnell P."/>
            <person name="Okoawo O."/>
            <person name="O'leary S."/>
            <person name="Omotosho B."/>
            <person name="O'neill K."/>
            <person name="Osman S."/>
            <person name="Parker S."/>
            <person name="Perrin D."/>
            <person name="Phunkhang P."/>
            <person name="Piqani B."/>
            <person name="Purcell S."/>
            <person name="Rachupka T."/>
            <person name="Ramasamy U."/>
            <person name="Rameau R."/>
            <person name="Ray V."/>
            <person name="Raymond C."/>
            <person name="Retta R."/>
            <person name="Richardson S."/>
            <person name="Rise C."/>
            <person name="Rodriguez J."/>
            <person name="Rogers J."/>
            <person name="Rogov P."/>
            <person name="Rutman M."/>
            <person name="Schupbach R."/>
            <person name="Seaman C."/>
            <person name="Settipalli S."/>
            <person name="Sharpe T."/>
            <person name="Sheridan J."/>
            <person name="Sherpa N."/>
            <person name="Shi J."/>
            <person name="Smirnov S."/>
            <person name="Smith C."/>
            <person name="Sougnez C."/>
            <person name="Spencer B."/>
            <person name="Stalker J."/>
            <person name="Stange-thomann N."/>
            <person name="Stavropoulos S."/>
            <person name="Stetson K."/>
            <person name="Stone C."/>
            <person name="Stone S."/>
            <person name="Stubbs M."/>
            <person name="Talamas J."/>
            <person name="Tchuinga P."/>
            <person name="Tenzing P."/>
            <person name="Tesfaye S."/>
            <person name="Theodore J."/>
            <person name="Thoulutsang Y."/>
            <person name="Topham K."/>
            <person name="Towey S."/>
            <person name="Tsamla T."/>
            <person name="Tsomo N."/>
            <person name="Vallee D."/>
            <person name="Vassiliev H."/>
            <person name="Venkataraman V."/>
            <person name="Vinson J."/>
            <person name="Vo A."/>
            <person name="Wade C."/>
            <person name="Wang S."/>
            <person name="Wangchuk T."/>
            <person name="Wangdi T."/>
            <person name="Whittaker C."/>
            <person name="Wilkinson J."/>
            <person name="Wu Y."/>
            <person name="Wyman D."/>
            <person name="Yadav S."/>
            <person name="Yang S."/>
            <person name="Yang X."/>
            <person name="Yeager S."/>
            <person name="Yee E."/>
            <person name="Young G."/>
            <person name="Zainoun J."/>
            <person name="Zembeck L."/>
            <person name="Zimmer A."/>
            <person name="Zody M."/>
            <person name="Lander E."/>
        </authorList>
    </citation>
    <scope>NUCLEOTIDE SEQUENCE [LARGE SCALE GENOMIC DNA]</scope>
</reference>
<feature type="compositionally biased region" description="Basic residues" evidence="1">
    <location>
        <begin position="1"/>
        <end position="11"/>
    </location>
</feature>
<sequence length="73" mass="8187">MGVGRGVKKVSHVAEDEGVEDVEEGDEEQVTQMTTTINRAARVRRSLTSLSLPSQQPVLKTPHQIKRRLMMMI</sequence>
<dbReference type="InParanoid" id="H2YNK2"/>
<evidence type="ECO:0000313" key="2">
    <source>
        <dbReference type="Ensembl" id="ENSCSAVP00000006909.1"/>
    </source>
</evidence>
<protein>
    <submittedName>
        <fullName evidence="2">Uncharacterized protein</fullName>
    </submittedName>
</protein>
<reference evidence="2" key="3">
    <citation type="submission" date="2025-09" db="UniProtKB">
        <authorList>
            <consortium name="Ensembl"/>
        </authorList>
    </citation>
    <scope>IDENTIFICATION</scope>
</reference>
<feature type="region of interest" description="Disordered" evidence="1">
    <location>
        <begin position="1"/>
        <end position="30"/>
    </location>
</feature>
<feature type="compositionally biased region" description="Acidic residues" evidence="1">
    <location>
        <begin position="16"/>
        <end position="29"/>
    </location>
</feature>
<evidence type="ECO:0000313" key="3">
    <source>
        <dbReference type="Proteomes" id="UP000007875"/>
    </source>
</evidence>
<reference evidence="2" key="2">
    <citation type="submission" date="2025-08" db="UniProtKB">
        <authorList>
            <consortium name="Ensembl"/>
        </authorList>
    </citation>
    <scope>IDENTIFICATION</scope>
</reference>
<dbReference type="Proteomes" id="UP000007875">
    <property type="component" value="Unassembled WGS sequence"/>
</dbReference>
<organism evidence="2 3">
    <name type="scientific">Ciona savignyi</name>
    <name type="common">Pacific transparent sea squirt</name>
    <dbReference type="NCBI Taxonomy" id="51511"/>
    <lineage>
        <taxon>Eukaryota</taxon>
        <taxon>Metazoa</taxon>
        <taxon>Chordata</taxon>
        <taxon>Tunicata</taxon>
        <taxon>Ascidiacea</taxon>
        <taxon>Phlebobranchia</taxon>
        <taxon>Cionidae</taxon>
        <taxon>Ciona</taxon>
    </lineage>
</organism>
<dbReference type="Ensembl" id="ENSCSAVT00000006996.1">
    <property type="protein sequence ID" value="ENSCSAVP00000006909.1"/>
    <property type="gene ID" value="ENSCSAVG00000004122.1"/>
</dbReference>
<dbReference type="AlphaFoldDB" id="H2YNK2"/>
<proteinExistence type="predicted"/>
<name>H2YNK2_CIOSA</name>
<dbReference type="HOGENOM" id="CLU_2704118_0_0_1"/>
<accession>H2YNK2</accession>
<keyword evidence="3" id="KW-1185">Reference proteome</keyword>